<name>A0ABQ6I6N8_9MICO</name>
<gene>
    <name evidence="2" type="ORF">GCM10025864_33870</name>
</gene>
<sequence>MALVAAMPSVPGIRMSMRATSGCSARASSTARRPSAASPARASAADELFGANAMDLSLRPAAARAGHDQELALADRLSAFWR</sequence>
<evidence type="ECO:0000313" key="3">
    <source>
        <dbReference type="Proteomes" id="UP001157091"/>
    </source>
</evidence>
<reference evidence="3" key="1">
    <citation type="journal article" date="2019" name="Int. J. Syst. Evol. Microbiol.">
        <title>The Global Catalogue of Microorganisms (GCM) 10K type strain sequencing project: providing services to taxonomists for standard genome sequencing and annotation.</title>
        <authorList>
            <consortium name="The Broad Institute Genomics Platform"/>
            <consortium name="The Broad Institute Genome Sequencing Center for Infectious Disease"/>
            <person name="Wu L."/>
            <person name="Ma J."/>
        </authorList>
    </citation>
    <scope>NUCLEOTIDE SEQUENCE [LARGE SCALE GENOMIC DNA]</scope>
    <source>
        <strain evidence="3">NBRC 106348</strain>
    </source>
</reference>
<keyword evidence="3" id="KW-1185">Reference proteome</keyword>
<proteinExistence type="predicted"/>
<organism evidence="2 3">
    <name type="scientific">Luteimicrobium album</name>
    <dbReference type="NCBI Taxonomy" id="1054550"/>
    <lineage>
        <taxon>Bacteria</taxon>
        <taxon>Bacillati</taxon>
        <taxon>Actinomycetota</taxon>
        <taxon>Actinomycetes</taxon>
        <taxon>Micrococcales</taxon>
        <taxon>Luteimicrobium</taxon>
    </lineage>
</organism>
<comment type="caution">
    <text evidence="2">The sequence shown here is derived from an EMBL/GenBank/DDBJ whole genome shotgun (WGS) entry which is preliminary data.</text>
</comment>
<evidence type="ECO:0000313" key="2">
    <source>
        <dbReference type="EMBL" id="GMA25628.1"/>
    </source>
</evidence>
<dbReference type="EMBL" id="BSUK01000001">
    <property type="protein sequence ID" value="GMA25628.1"/>
    <property type="molecule type" value="Genomic_DNA"/>
</dbReference>
<evidence type="ECO:0000256" key="1">
    <source>
        <dbReference type="SAM" id="MobiDB-lite"/>
    </source>
</evidence>
<dbReference type="Proteomes" id="UP001157091">
    <property type="component" value="Unassembled WGS sequence"/>
</dbReference>
<feature type="region of interest" description="Disordered" evidence="1">
    <location>
        <begin position="21"/>
        <end position="42"/>
    </location>
</feature>
<accession>A0ABQ6I6N8</accession>
<protein>
    <submittedName>
        <fullName evidence="2">Uncharacterized protein</fullName>
    </submittedName>
</protein>